<reference evidence="7" key="1">
    <citation type="submission" date="2025-08" db="UniProtKB">
        <authorList>
            <consortium name="RefSeq"/>
        </authorList>
    </citation>
    <scope>IDENTIFICATION</scope>
</reference>
<evidence type="ECO:0000256" key="4">
    <source>
        <dbReference type="SAM" id="Phobius"/>
    </source>
</evidence>
<dbReference type="InterPro" id="IPR023210">
    <property type="entry name" value="NADP_OxRdtase_dom"/>
</dbReference>
<evidence type="ECO:0000313" key="7">
    <source>
        <dbReference type="RefSeq" id="XP_039140694.1"/>
    </source>
</evidence>
<dbReference type="InterPro" id="IPR004158">
    <property type="entry name" value="DUF247_pln"/>
</dbReference>
<evidence type="ECO:0000313" key="6">
    <source>
        <dbReference type="Proteomes" id="UP001515500"/>
    </source>
</evidence>
<evidence type="ECO:0000256" key="3">
    <source>
        <dbReference type="SAM" id="MobiDB-lite"/>
    </source>
</evidence>
<feature type="transmembrane region" description="Helical" evidence="4">
    <location>
        <begin position="804"/>
        <end position="828"/>
    </location>
</feature>
<dbReference type="GO" id="GO:0005737">
    <property type="term" value="C:cytoplasm"/>
    <property type="evidence" value="ECO:0007669"/>
    <property type="project" value="TreeGrafter"/>
</dbReference>
<gene>
    <name evidence="7" type="primary">LOC120277900</name>
</gene>
<dbReference type="GeneID" id="120277900"/>
<dbReference type="PANTHER" id="PTHR43625">
    <property type="entry name" value="AFLATOXIN B1 ALDEHYDE REDUCTASE"/>
    <property type="match status" value="1"/>
</dbReference>
<keyword evidence="1" id="KW-0521">NADP</keyword>
<evidence type="ECO:0000259" key="5">
    <source>
        <dbReference type="Pfam" id="PF00248"/>
    </source>
</evidence>
<dbReference type="InterPro" id="IPR020471">
    <property type="entry name" value="AKR"/>
</dbReference>
<dbReference type="Pfam" id="PF00248">
    <property type="entry name" value="Aldo_ket_red"/>
    <property type="match status" value="1"/>
</dbReference>
<keyword evidence="2" id="KW-0560">Oxidoreductase</keyword>
<organism evidence="6 7">
    <name type="scientific">Dioscorea cayennensis subsp. rotundata</name>
    <name type="common">White Guinea yam</name>
    <name type="synonym">Dioscorea rotundata</name>
    <dbReference type="NCBI Taxonomy" id="55577"/>
    <lineage>
        <taxon>Eukaryota</taxon>
        <taxon>Viridiplantae</taxon>
        <taxon>Streptophyta</taxon>
        <taxon>Embryophyta</taxon>
        <taxon>Tracheophyta</taxon>
        <taxon>Spermatophyta</taxon>
        <taxon>Magnoliopsida</taxon>
        <taxon>Liliopsida</taxon>
        <taxon>Dioscoreales</taxon>
        <taxon>Dioscoreaceae</taxon>
        <taxon>Dioscorea</taxon>
    </lineage>
</organism>
<dbReference type="RefSeq" id="XP_039140694.1">
    <property type="nucleotide sequence ID" value="XM_039284760.1"/>
</dbReference>
<protein>
    <submittedName>
        <fullName evidence="7">Uncharacterized protein LOC120277900</fullName>
    </submittedName>
</protein>
<keyword evidence="4" id="KW-0812">Transmembrane</keyword>
<keyword evidence="6" id="KW-1185">Reference proteome</keyword>
<feature type="domain" description="NADP-dependent oxidoreductase" evidence="5">
    <location>
        <begin position="24"/>
        <end position="308"/>
    </location>
</feature>
<dbReference type="InterPro" id="IPR050791">
    <property type="entry name" value="Aldo-Keto_reductase"/>
</dbReference>
<dbReference type="Pfam" id="PF03140">
    <property type="entry name" value="DUF247"/>
    <property type="match status" value="1"/>
</dbReference>
<feature type="region of interest" description="Disordered" evidence="3">
    <location>
        <begin position="350"/>
        <end position="372"/>
    </location>
</feature>
<dbReference type="PRINTS" id="PR00069">
    <property type="entry name" value="ALDKETRDTASE"/>
</dbReference>
<dbReference type="Gene3D" id="3.20.20.100">
    <property type="entry name" value="NADP-dependent oxidoreductase domain"/>
    <property type="match status" value="1"/>
</dbReference>
<dbReference type="GO" id="GO:0016491">
    <property type="term" value="F:oxidoreductase activity"/>
    <property type="evidence" value="ECO:0007669"/>
    <property type="project" value="UniProtKB-KW"/>
</dbReference>
<dbReference type="AlphaFoldDB" id="A0AB40CMV5"/>
<keyword evidence="4" id="KW-0472">Membrane</keyword>
<evidence type="ECO:0000256" key="1">
    <source>
        <dbReference type="ARBA" id="ARBA00022857"/>
    </source>
</evidence>
<sequence length="834" mass="94614">MEEQRNVHVDKVKLGRQGLEVSRLGNGCLGLTVHYNSSVSEEHAVSIITQAFLKGITFFDTADVYGSHANEILLGKALKQLPREKIQLAKFGIENFDGSSVVINGMKEYVRACCEASLKRLDVSYIDLYYQHGVDKTVPIEDTVGEMKKLVEEGKVKYIGLSEASPDIIRRAHAVHPISVVQIKWPLCSRDIEQEIVPLCRELGIGIVTCCPDNGEIFAWEAVVEHLLSKSILFSGDNLEKNKILYACLTKLSEKHHCTPDQLALAWLLDRGSDVIPIPGATKIENLVNNIGSLKVRLTDEELKEISDAVTAEGFAGILPHAEASSRSLARPRIGRVGITPREIKNAIRRQQETVNNPSNDDDDDDDDDDSSWMKEVRTKLNERRGRAHASRPCTIFKVQQSIRRCNRNAYTPLVVTIGPYHHDPYDINFKAMENHKWLCLRCLLFRKRRRLIATELLDKCLLKMKSLDSKVRSCYSEPLSIRMDAQSLAKVMLLDGCFILHSLLKQQNLMIDDVSNNYQDNDDYDQVEDGEILLELREGDEQLEQEPLLLTLWIWKFVLDDLLKLENQIPFFVLTTLFDLLKVPSDDGVDLVNLAFKLFSDIHPSKSQTFHILPAADQVHHLLHLFHSSLVPSNNGHVLDIPEADKVPEWIPNATELQQAGVKFVKKENTGSFLDISFSSNGTMEIPKLCLYDYTDTLFRNLIAFEQCYPNTRTCITIYAAFMDCLIDTPKDVRLLHLNGILTNGLSTDDAAADLFNKLCDQIYYAADRNYLHKLFADVNTYYGSRWNQWRAKLVRDYFSNPWAIISLMAAVLLLLLTVEQSFFTAYSSFRSS</sequence>
<keyword evidence="4" id="KW-1133">Transmembrane helix</keyword>
<dbReference type="SUPFAM" id="SSF51430">
    <property type="entry name" value="NAD(P)-linked oxidoreductase"/>
    <property type="match status" value="1"/>
</dbReference>
<evidence type="ECO:0000256" key="2">
    <source>
        <dbReference type="ARBA" id="ARBA00023002"/>
    </source>
</evidence>
<feature type="compositionally biased region" description="Acidic residues" evidence="3">
    <location>
        <begin position="360"/>
        <end position="371"/>
    </location>
</feature>
<name>A0AB40CMV5_DIOCR</name>
<proteinExistence type="predicted"/>
<dbReference type="PANTHER" id="PTHR43625:SF81">
    <property type="entry name" value="OS01G0618100 PROTEIN"/>
    <property type="match status" value="1"/>
</dbReference>
<dbReference type="InterPro" id="IPR036812">
    <property type="entry name" value="NAD(P)_OxRdtase_dom_sf"/>
</dbReference>
<dbReference type="Proteomes" id="UP001515500">
    <property type="component" value="Chromosome 15"/>
</dbReference>
<accession>A0AB40CMV5</accession>